<dbReference type="OrthoDB" id="5287431at2"/>
<dbReference type="EMBL" id="CP042218">
    <property type="protein sequence ID" value="QDW65503.1"/>
    <property type="molecule type" value="Genomic_DNA"/>
</dbReference>
<evidence type="ECO:0008006" key="3">
    <source>
        <dbReference type="Google" id="ProtNLM"/>
    </source>
</evidence>
<gene>
    <name evidence="1" type="ORF">FPZ22_00040</name>
</gene>
<name>A0A518N0R7_9GAMM</name>
<sequence>MGVGGARALLRTNQPDGFDCPGCAWPDREHGSTFEFCENGAKAVAAEATRHRAGPELFARHSVSTLAEYSDHWLEQQGRLTTPMRYDAASDHYVPASWGRGLLRSSRSTPMPCPRLTKRCSYTSGPHVQQAAFLLPAVRARVRHEQLPGLLEHVPRILGHGAKQRYRRRQGHGVAAGFRTGRRHPRLRPEPGTNHPRMLASCAMRRSAAAGSPPSTLRERGLERFARIQDTLEMARGGSTRIASGLLPA</sequence>
<keyword evidence="2" id="KW-1185">Reference proteome</keyword>
<proteinExistence type="predicted"/>
<reference evidence="1 2" key="1">
    <citation type="submission" date="2019-07" db="EMBL/GenBank/DDBJ databases">
        <title>Full genome sequence of Luteimonas sp. Gr-4.</title>
        <authorList>
            <person name="Im W.-T."/>
        </authorList>
    </citation>
    <scope>NUCLEOTIDE SEQUENCE [LARGE SCALE GENOMIC DNA]</scope>
    <source>
        <strain evidence="1 2">Gr-4</strain>
    </source>
</reference>
<dbReference type="SUPFAM" id="SSF53706">
    <property type="entry name" value="Formate dehydrogenase/DMSO reductase, domains 1-3"/>
    <property type="match status" value="1"/>
</dbReference>
<dbReference type="AlphaFoldDB" id="A0A518N0R7"/>
<evidence type="ECO:0000313" key="1">
    <source>
        <dbReference type="EMBL" id="QDW65503.1"/>
    </source>
</evidence>
<evidence type="ECO:0000313" key="2">
    <source>
        <dbReference type="Proteomes" id="UP000316584"/>
    </source>
</evidence>
<dbReference type="KEGG" id="lug:FPZ22_00040"/>
<organism evidence="1 2">
    <name type="scientific">Luteimonas granuli</name>
    <dbReference type="NCBI Taxonomy" id="1176533"/>
    <lineage>
        <taxon>Bacteria</taxon>
        <taxon>Pseudomonadati</taxon>
        <taxon>Pseudomonadota</taxon>
        <taxon>Gammaproteobacteria</taxon>
        <taxon>Lysobacterales</taxon>
        <taxon>Lysobacteraceae</taxon>
        <taxon>Luteimonas</taxon>
    </lineage>
</organism>
<accession>A0A518N0R7</accession>
<dbReference type="Proteomes" id="UP000316584">
    <property type="component" value="Chromosome"/>
</dbReference>
<protein>
    <recommendedName>
        <fullName evidence="3">Molybdopterin oxidoreductase domain-containing protein</fullName>
    </recommendedName>
</protein>